<evidence type="ECO:0000256" key="1">
    <source>
        <dbReference type="SAM" id="Phobius"/>
    </source>
</evidence>
<reference evidence="2 3" key="1">
    <citation type="journal article" date="2020" name="Microorganisms">
        <title>New Insight into Antimicrobial Compounds from Food and Marine-Sourced Carnobacterium Species through Phenotype and Genome Analyses.</title>
        <authorList>
            <person name="Begrem S."/>
            <person name="Ivaniuk F."/>
            <person name="Gigout-Chevalier F."/>
            <person name="Kolypczuk L."/>
            <person name="Bonnetot S."/>
            <person name="Leroi F."/>
            <person name="Grovel O."/>
            <person name="Delbarre-Ladrat C."/>
            <person name="Passerini D."/>
        </authorList>
    </citation>
    <scope>NUCLEOTIDE SEQUENCE [LARGE SCALE GENOMIC DNA]</scope>
    <source>
        <strain evidence="2 3">MIP2551</strain>
    </source>
</reference>
<sequence>MKRYVKLIIIAIVILLSIGVYYIQPMFSADERPEFKIIANSGDETLSENMVLKGYYSENVMLGMGIGDDLKITSKGTTYYSESTNSFQSQTSESDYEKINQLQEDYRSFMRGKEPNLANFFEDDTLLAYAELTTNNYSSVTEDEEFKIEVLNKKTNKESSFSVDLPKGTNYSYMYIEDIEVANNQLIIVTNGYSLNNENEQDEHHFYSISLPNEKIEKDESLQLDLVNLDGKQIQYVELLSGMNTVQTSKFLVYRVEIGDEQSETELYEDQEIYETTYELIGVNIETGEQFLIDLSDEVGNQALSSAFSIEKDILYFYKKNKETITIYTYSLEQKELREMETAELSEAQKTALKEEVTLSVYNGAAFFVNNDKIKGKDQHIMAFDLESGKAVFEGSLIETKKQSATNSELYLYEVNFQE</sequence>
<organism evidence="2 3">
    <name type="scientific">Carnobacterium inhibens</name>
    <dbReference type="NCBI Taxonomy" id="147709"/>
    <lineage>
        <taxon>Bacteria</taxon>
        <taxon>Bacillati</taxon>
        <taxon>Bacillota</taxon>
        <taxon>Bacilli</taxon>
        <taxon>Lactobacillales</taxon>
        <taxon>Carnobacteriaceae</taxon>
        <taxon>Carnobacterium</taxon>
    </lineage>
</organism>
<evidence type="ECO:0008006" key="4">
    <source>
        <dbReference type="Google" id="ProtNLM"/>
    </source>
</evidence>
<dbReference type="RefSeq" id="WP_187948984.1">
    <property type="nucleotide sequence ID" value="NZ_WNJQ01000007.1"/>
</dbReference>
<keyword evidence="1" id="KW-0812">Transmembrane</keyword>
<keyword evidence="1" id="KW-0472">Membrane</keyword>
<dbReference type="EMBL" id="WNJQ01000007">
    <property type="protein sequence ID" value="MBC9825884.1"/>
    <property type="molecule type" value="Genomic_DNA"/>
</dbReference>
<comment type="caution">
    <text evidence="2">The sequence shown here is derived from an EMBL/GenBank/DDBJ whole genome shotgun (WGS) entry which is preliminary data.</text>
</comment>
<gene>
    <name evidence="2" type="ORF">GLO26_08645</name>
</gene>
<dbReference type="Proteomes" id="UP000638836">
    <property type="component" value="Unassembled WGS sequence"/>
</dbReference>
<evidence type="ECO:0000313" key="2">
    <source>
        <dbReference type="EMBL" id="MBC9825884.1"/>
    </source>
</evidence>
<keyword evidence="1" id="KW-1133">Transmembrane helix</keyword>
<protein>
    <recommendedName>
        <fullName evidence="4">DUF5050 domain-containing protein</fullName>
    </recommendedName>
</protein>
<feature type="transmembrane region" description="Helical" evidence="1">
    <location>
        <begin position="7"/>
        <end position="23"/>
    </location>
</feature>
<keyword evidence="3" id="KW-1185">Reference proteome</keyword>
<evidence type="ECO:0000313" key="3">
    <source>
        <dbReference type="Proteomes" id="UP000638836"/>
    </source>
</evidence>
<accession>A0ABR7TD28</accession>
<name>A0ABR7TD28_9LACT</name>
<proteinExistence type="predicted"/>